<dbReference type="InterPro" id="IPR036291">
    <property type="entry name" value="NAD(P)-bd_dom_sf"/>
</dbReference>
<dbReference type="InterPro" id="IPR020843">
    <property type="entry name" value="ER"/>
</dbReference>
<evidence type="ECO:0000313" key="3">
    <source>
        <dbReference type="EMBL" id="HHJ52848.1"/>
    </source>
</evidence>
<reference evidence="3" key="1">
    <citation type="journal article" date="2020" name="mSystems">
        <title>Genome- and Community-Level Interaction Insights into Carbon Utilization and Element Cycling Functions of Hydrothermarchaeota in Hydrothermal Sediment.</title>
        <authorList>
            <person name="Zhou Z."/>
            <person name="Liu Y."/>
            <person name="Xu W."/>
            <person name="Pan J."/>
            <person name="Luo Z.H."/>
            <person name="Li M."/>
        </authorList>
    </citation>
    <scope>NUCLEOTIDE SEQUENCE [LARGE SCALE GENOMIC DNA]</scope>
    <source>
        <strain evidence="3">HyVt-527</strain>
    </source>
</reference>
<evidence type="ECO:0000259" key="2">
    <source>
        <dbReference type="SMART" id="SM00829"/>
    </source>
</evidence>
<name>A0A7V5PPI2_CALAY</name>
<dbReference type="SMART" id="SM00829">
    <property type="entry name" value="PKS_ER"/>
    <property type="match status" value="1"/>
</dbReference>
<dbReference type="AlphaFoldDB" id="A0A7V5PPI2"/>
<comment type="caution">
    <text evidence="3">The sequence shown here is derived from an EMBL/GenBank/DDBJ whole genome shotgun (WGS) entry which is preliminary data.</text>
</comment>
<gene>
    <name evidence="3" type="ORF">ENJ89_06610</name>
</gene>
<dbReference type="Gene3D" id="3.40.50.720">
    <property type="entry name" value="NAD(P)-binding Rossmann-like Domain"/>
    <property type="match status" value="1"/>
</dbReference>
<dbReference type="SUPFAM" id="SSF50129">
    <property type="entry name" value="GroES-like"/>
    <property type="match status" value="1"/>
</dbReference>
<dbReference type="PANTHER" id="PTHR44154">
    <property type="entry name" value="QUINONE OXIDOREDUCTASE"/>
    <property type="match status" value="1"/>
</dbReference>
<dbReference type="Proteomes" id="UP000886124">
    <property type="component" value="Unassembled WGS sequence"/>
</dbReference>
<dbReference type="Gene3D" id="3.90.180.10">
    <property type="entry name" value="Medium-chain alcohol dehydrogenases, catalytic domain"/>
    <property type="match status" value="1"/>
</dbReference>
<sequence length="193" mass="20722">MRAIRIHQHGGLEQLRIDEVEKPKLAPDEVLIKVKSAALNHLDLWVREGIPGVPLPMTMGSDAAGVVAEVGELAGRDFDFSPGDEVITVPIRSCGHCAACLRGEENLCPQFHIPGESVPGVQAEYISVPAKYVLPKPQKLNWHEAAALPLAAMTAYHMLVRKVGLKYNDWILIYGASSGVGSAAIQMAKALGA</sequence>
<dbReference type="GO" id="GO:0016491">
    <property type="term" value="F:oxidoreductase activity"/>
    <property type="evidence" value="ECO:0007669"/>
    <property type="project" value="InterPro"/>
</dbReference>
<proteinExistence type="predicted"/>
<keyword evidence="1" id="KW-0521">NADP</keyword>
<accession>A0A7V5PPI2</accession>
<dbReference type="InterPro" id="IPR013154">
    <property type="entry name" value="ADH-like_N"/>
</dbReference>
<feature type="non-terminal residue" evidence="3">
    <location>
        <position position="193"/>
    </location>
</feature>
<protein>
    <submittedName>
        <fullName evidence="3">Alcohol dehydrogenase</fullName>
    </submittedName>
</protein>
<dbReference type="Pfam" id="PF08240">
    <property type="entry name" value="ADH_N"/>
    <property type="match status" value="1"/>
</dbReference>
<dbReference type="InterPro" id="IPR011032">
    <property type="entry name" value="GroES-like_sf"/>
</dbReference>
<feature type="domain" description="Enoyl reductase (ER)" evidence="2">
    <location>
        <begin position="10"/>
        <end position="193"/>
    </location>
</feature>
<evidence type="ECO:0000256" key="1">
    <source>
        <dbReference type="ARBA" id="ARBA00022857"/>
    </source>
</evidence>
<organism evidence="3">
    <name type="scientific">Caldithrix abyssi</name>
    <dbReference type="NCBI Taxonomy" id="187145"/>
    <lineage>
        <taxon>Bacteria</taxon>
        <taxon>Pseudomonadati</taxon>
        <taxon>Calditrichota</taxon>
        <taxon>Calditrichia</taxon>
        <taxon>Calditrichales</taxon>
        <taxon>Calditrichaceae</taxon>
        <taxon>Caldithrix</taxon>
    </lineage>
</organism>
<dbReference type="PANTHER" id="PTHR44154:SF1">
    <property type="entry name" value="QUINONE OXIDOREDUCTASE"/>
    <property type="match status" value="1"/>
</dbReference>
<dbReference type="InterPro" id="IPR051603">
    <property type="entry name" value="Zinc-ADH_QOR/CCCR"/>
</dbReference>
<dbReference type="SUPFAM" id="SSF51735">
    <property type="entry name" value="NAD(P)-binding Rossmann-fold domains"/>
    <property type="match status" value="1"/>
</dbReference>
<dbReference type="EMBL" id="DROD01000444">
    <property type="protein sequence ID" value="HHJ52848.1"/>
    <property type="molecule type" value="Genomic_DNA"/>
</dbReference>